<protein>
    <submittedName>
        <fullName evidence="2">Glyoxalase</fullName>
    </submittedName>
</protein>
<keyword evidence="3" id="KW-1185">Reference proteome</keyword>
<dbReference type="PROSITE" id="PS51819">
    <property type="entry name" value="VOC"/>
    <property type="match status" value="1"/>
</dbReference>
<sequence>MFSHVMLGSNDVELSKKFYDALMEVLGHKEGVIDEYGRCIYFTDTGVFVLTNPINGESATHGNGMTIGFAATSPEVVDAWHAAGVANGGTSIENPPGVRQSGERRMYLAYLRDPHGNKICATHFM</sequence>
<evidence type="ECO:0000313" key="2">
    <source>
        <dbReference type="EMBL" id="KOO09293.1"/>
    </source>
</evidence>
<dbReference type="InterPro" id="IPR029068">
    <property type="entry name" value="Glyas_Bleomycin-R_OHBP_Dase"/>
</dbReference>
<dbReference type="InterPro" id="IPR037523">
    <property type="entry name" value="VOC_core"/>
</dbReference>
<organism evidence="2 3">
    <name type="scientific">Vibrio hepatarius</name>
    <dbReference type="NCBI Taxonomy" id="171383"/>
    <lineage>
        <taxon>Bacteria</taxon>
        <taxon>Pseudomonadati</taxon>
        <taxon>Pseudomonadota</taxon>
        <taxon>Gammaproteobacteria</taxon>
        <taxon>Vibrionales</taxon>
        <taxon>Vibrionaceae</taxon>
        <taxon>Vibrio</taxon>
        <taxon>Vibrio oreintalis group</taxon>
    </lineage>
</organism>
<dbReference type="CDD" id="cd07262">
    <property type="entry name" value="VOC_like"/>
    <property type="match status" value="1"/>
</dbReference>
<dbReference type="PANTHER" id="PTHR35006:SF1">
    <property type="entry name" value="BLL2941 PROTEIN"/>
    <property type="match status" value="1"/>
</dbReference>
<comment type="caution">
    <text evidence="2">The sequence shown here is derived from an EMBL/GenBank/DDBJ whole genome shotgun (WGS) entry which is preliminary data.</text>
</comment>
<dbReference type="SUPFAM" id="SSF54593">
    <property type="entry name" value="Glyoxalase/Bleomycin resistance protein/Dihydroxybiphenyl dioxygenase"/>
    <property type="match status" value="1"/>
</dbReference>
<dbReference type="PANTHER" id="PTHR35006">
    <property type="entry name" value="GLYOXALASE FAMILY PROTEIN (AFU_ORTHOLOGUE AFUA_5G14830)"/>
    <property type="match status" value="1"/>
</dbReference>
<evidence type="ECO:0000259" key="1">
    <source>
        <dbReference type="PROSITE" id="PS51819"/>
    </source>
</evidence>
<gene>
    <name evidence="2" type="ORF">AKJ31_02745</name>
</gene>
<evidence type="ECO:0000313" key="3">
    <source>
        <dbReference type="Proteomes" id="UP000037530"/>
    </source>
</evidence>
<dbReference type="STRING" id="171383.AKJ31_02745"/>
<dbReference type="InterPro" id="IPR004360">
    <property type="entry name" value="Glyas_Fos-R_dOase_dom"/>
</dbReference>
<dbReference type="Pfam" id="PF00903">
    <property type="entry name" value="Glyoxalase"/>
    <property type="match status" value="1"/>
</dbReference>
<reference evidence="3" key="1">
    <citation type="submission" date="2015-08" db="EMBL/GenBank/DDBJ databases">
        <title>Vibrio galatheae sp. nov., a novel member of the Vibrionaceae family isolated from the Solomon Islands.</title>
        <authorList>
            <person name="Giubergia S."/>
            <person name="Machado H."/>
            <person name="Mateiu R.V."/>
            <person name="Gram L."/>
        </authorList>
    </citation>
    <scope>NUCLEOTIDE SEQUENCE [LARGE SCALE GENOMIC DNA]</scope>
    <source>
        <strain evidence="3">DSM 19134</strain>
    </source>
</reference>
<dbReference type="RefSeq" id="WP_053407553.1">
    <property type="nucleotide sequence ID" value="NZ_LHPI01000001.1"/>
</dbReference>
<dbReference type="Gene3D" id="3.10.180.10">
    <property type="entry name" value="2,3-Dihydroxybiphenyl 1,2-Dioxygenase, domain 1"/>
    <property type="match status" value="1"/>
</dbReference>
<dbReference type="EMBL" id="LHPI01000001">
    <property type="protein sequence ID" value="KOO09293.1"/>
    <property type="molecule type" value="Genomic_DNA"/>
</dbReference>
<proteinExistence type="predicted"/>
<dbReference type="PATRIC" id="fig|171383.3.peg.561"/>
<name>A0A0M0I5T8_9VIBR</name>
<dbReference type="OrthoDB" id="9800438at2"/>
<dbReference type="AlphaFoldDB" id="A0A0M0I5T8"/>
<accession>A0A0M0I5T8</accession>
<feature type="domain" description="VOC" evidence="1">
    <location>
        <begin position="1"/>
        <end position="124"/>
    </location>
</feature>
<dbReference type="Proteomes" id="UP000037530">
    <property type="component" value="Unassembled WGS sequence"/>
</dbReference>